<comment type="catalytic activity">
    <reaction evidence="4">
        <text>a 5'-end (N(7)-methyl 5'-triphosphoguanosine)-ribonucleoside in snoRNA + S-adenosyl-L-methionine = a 5'-end (N(2),N(7)-dimethyl 5'-triphosphoguanosine)-ribonucleoside in snoRNA + S-adenosyl-L-homocysteine + H(+)</text>
        <dbReference type="Rhea" id="RHEA:78475"/>
        <dbReference type="Rhea" id="RHEA-COMP:19086"/>
        <dbReference type="Rhea" id="RHEA-COMP:19088"/>
        <dbReference type="ChEBI" id="CHEBI:15378"/>
        <dbReference type="ChEBI" id="CHEBI:57856"/>
        <dbReference type="ChEBI" id="CHEBI:59789"/>
        <dbReference type="ChEBI" id="CHEBI:156461"/>
        <dbReference type="ChEBI" id="CHEBI:172880"/>
    </reaction>
    <physiologicalReaction direction="left-to-right" evidence="4">
        <dbReference type="Rhea" id="RHEA:78476"/>
    </physiologicalReaction>
</comment>
<dbReference type="Pfam" id="PF09445">
    <property type="entry name" value="Methyltransf_15"/>
    <property type="match status" value="1"/>
</dbReference>
<comment type="caution">
    <text evidence="9">The sequence shown here is derived from an EMBL/GenBank/DDBJ whole genome shotgun (WGS) entry which is preliminary data.</text>
</comment>
<comment type="catalytic activity">
    <reaction evidence="6">
        <text>a 5'-end (N(7)-methyl 5'-triphosphoguanosine)-ribonucleoside in snRNA + S-adenosyl-L-methionine = a 5'-end (N(2),N(7)-dimethyl 5'-triphosphoguanosine)-ribonucleoside in snRNA + S-adenosyl-L-homocysteine + H(+)</text>
        <dbReference type="Rhea" id="RHEA:78471"/>
        <dbReference type="Rhea" id="RHEA-COMP:19085"/>
        <dbReference type="Rhea" id="RHEA-COMP:19087"/>
        <dbReference type="ChEBI" id="CHEBI:15378"/>
        <dbReference type="ChEBI" id="CHEBI:57856"/>
        <dbReference type="ChEBI" id="CHEBI:59789"/>
        <dbReference type="ChEBI" id="CHEBI:156461"/>
        <dbReference type="ChEBI" id="CHEBI:172880"/>
    </reaction>
    <physiologicalReaction direction="left-to-right" evidence="6">
        <dbReference type="Rhea" id="RHEA:78472"/>
    </physiologicalReaction>
</comment>
<evidence type="ECO:0000256" key="8">
    <source>
        <dbReference type="SAM" id="MobiDB-lite"/>
    </source>
</evidence>
<dbReference type="GO" id="GO:0071164">
    <property type="term" value="F:RNA cap trimethylguanosine synthase activity"/>
    <property type="evidence" value="ECO:0007669"/>
    <property type="project" value="TreeGrafter"/>
</dbReference>
<gene>
    <name evidence="9" type="ORF">O181_020389</name>
</gene>
<dbReference type="OrthoDB" id="194443at2759"/>
<reference evidence="9" key="1">
    <citation type="submission" date="2021-03" db="EMBL/GenBank/DDBJ databases">
        <title>Draft genome sequence of rust myrtle Austropuccinia psidii MF-1, a brazilian biotype.</title>
        <authorList>
            <person name="Quecine M.C."/>
            <person name="Pachon D.M.R."/>
            <person name="Bonatelli M.L."/>
            <person name="Correr F.H."/>
            <person name="Franceschini L.M."/>
            <person name="Leite T.F."/>
            <person name="Margarido G.R.A."/>
            <person name="Almeida C.A."/>
            <person name="Ferrarezi J.A."/>
            <person name="Labate C.A."/>
        </authorList>
    </citation>
    <scope>NUCLEOTIDE SEQUENCE</scope>
    <source>
        <strain evidence="9">MF-1</strain>
    </source>
</reference>
<dbReference type="AlphaFoldDB" id="A0A9Q3C8U1"/>
<evidence type="ECO:0000256" key="1">
    <source>
        <dbReference type="ARBA" id="ARBA00018517"/>
    </source>
</evidence>
<dbReference type="InterPro" id="IPR029063">
    <property type="entry name" value="SAM-dependent_MTases_sf"/>
</dbReference>
<comment type="catalytic activity">
    <reaction evidence="5">
        <text>a 5'-end (N(2),N(7)-dimethyl 5'-triphosphoguanosine)-ribonucleoside in snRNA + S-adenosyl-L-methionine = a 5'-end (N(2),N(2),N(7)-trimethyl 5'-triphosphoguanosine)-ribonucleoside in snRNA + S-adenosyl-L-homocysteine + H(+)</text>
        <dbReference type="Rhea" id="RHEA:78479"/>
        <dbReference type="Rhea" id="RHEA-COMP:19087"/>
        <dbReference type="Rhea" id="RHEA-COMP:19089"/>
        <dbReference type="ChEBI" id="CHEBI:15378"/>
        <dbReference type="ChEBI" id="CHEBI:57856"/>
        <dbReference type="ChEBI" id="CHEBI:59789"/>
        <dbReference type="ChEBI" id="CHEBI:167623"/>
        <dbReference type="ChEBI" id="CHEBI:172880"/>
    </reaction>
    <physiologicalReaction direction="left-to-right" evidence="5">
        <dbReference type="Rhea" id="RHEA:78480"/>
    </physiologicalReaction>
</comment>
<dbReference type="Gene3D" id="3.40.50.150">
    <property type="entry name" value="Vaccinia Virus protein VP39"/>
    <property type="match status" value="1"/>
</dbReference>
<dbReference type="PANTHER" id="PTHR14741:SF32">
    <property type="entry name" value="TRIMETHYLGUANOSINE SYNTHASE"/>
    <property type="match status" value="1"/>
</dbReference>
<accession>A0A9Q3C8U1</accession>
<proteinExistence type="inferred from homology"/>
<evidence type="ECO:0000256" key="6">
    <source>
        <dbReference type="ARBA" id="ARBA00049075"/>
    </source>
</evidence>
<evidence type="ECO:0000313" key="9">
    <source>
        <dbReference type="EMBL" id="MBW0480674.1"/>
    </source>
</evidence>
<comment type="similarity">
    <text evidence="2">Belongs to the methyltransferase superfamily. Trimethylguanosine synthase family.</text>
</comment>
<name>A0A9Q3C8U1_9BASI</name>
<feature type="compositionally biased region" description="Basic and acidic residues" evidence="8">
    <location>
        <begin position="97"/>
        <end position="107"/>
    </location>
</feature>
<evidence type="ECO:0000256" key="3">
    <source>
        <dbReference type="ARBA" id="ARBA00047418"/>
    </source>
</evidence>
<dbReference type="InterPro" id="IPR019012">
    <property type="entry name" value="RNA_cap_Gua-N2-MeTrfase"/>
</dbReference>
<feature type="region of interest" description="Disordered" evidence="8">
    <location>
        <begin position="97"/>
        <end position="150"/>
    </location>
</feature>
<dbReference type="GO" id="GO:0005634">
    <property type="term" value="C:nucleus"/>
    <property type="evidence" value="ECO:0007669"/>
    <property type="project" value="TreeGrafter"/>
</dbReference>
<dbReference type="EMBL" id="AVOT02006062">
    <property type="protein sequence ID" value="MBW0480674.1"/>
    <property type="molecule type" value="Genomic_DNA"/>
</dbReference>
<dbReference type="FunFam" id="3.40.50.150:FF:000432">
    <property type="entry name" value="Unplaced genomic scaffold supercont2.10, whole genome shotgun sequence"/>
    <property type="match status" value="1"/>
</dbReference>
<dbReference type="Proteomes" id="UP000765509">
    <property type="component" value="Unassembled WGS sequence"/>
</dbReference>
<dbReference type="CDD" id="cd02440">
    <property type="entry name" value="AdoMet_MTases"/>
    <property type="match status" value="1"/>
</dbReference>
<evidence type="ECO:0000256" key="7">
    <source>
        <dbReference type="ARBA" id="ARBA00049790"/>
    </source>
</evidence>
<evidence type="ECO:0000313" key="10">
    <source>
        <dbReference type="Proteomes" id="UP000765509"/>
    </source>
</evidence>
<comment type="catalytic activity">
    <reaction evidence="3">
        <text>a 5'-end (N(2),N(7)-dimethyl 5'-triphosphoguanosine)-ribonucleoside in snoRNA + S-adenosyl-L-methionine = a 5'-end (N(2),N(2),N(7)-trimethyl 5'-triphosphoguanosine)-ribonucleoside in snoRNA + S-adenosyl-L-homocysteine + H(+)</text>
        <dbReference type="Rhea" id="RHEA:78507"/>
        <dbReference type="Rhea" id="RHEA-COMP:19088"/>
        <dbReference type="Rhea" id="RHEA-COMP:19090"/>
        <dbReference type="ChEBI" id="CHEBI:15378"/>
        <dbReference type="ChEBI" id="CHEBI:57856"/>
        <dbReference type="ChEBI" id="CHEBI:59789"/>
        <dbReference type="ChEBI" id="CHEBI:167623"/>
        <dbReference type="ChEBI" id="CHEBI:172880"/>
    </reaction>
    <physiologicalReaction direction="left-to-right" evidence="3">
        <dbReference type="Rhea" id="RHEA:78508"/>
    </physiologicalReaction>
</comment>
<evidence type="ECO:0000256" key="2">
    <source>
        <dbReference type="ARBA" id="ARBA00025783"/>
    </source>
</evidence>
<sequence>MQMRPKIIYHLRFWRKSWIRISHQRWISLAYVLFASSHSCKIPLICIGSSLTSLVPSNLPILLNKPPCTNTWIQVLNDPMRILTYAVRQALALARDEEPVDSSDKSHPQQSTSPPQASTLIPCAAPCPDARDSTGQGSEPSGHRFKRAKVEKTGGKVVESAKVDDELDHIGYSQLPSSMKKYWAQRHRLFWRFDEGIKLDEESWFSVTPEAIARQIAARCRCRVIVDGFCGAGGNAIQFAITCDRVIAIDIDPNKIKLAKANAEIYGVLDKIEFICVDFLDWISQQQPGSLDVVFLSPPWGGIDYLALQKSYYSLYDLKPINGVDLFHLARNITSNIAFYLPRHMDVMEVGRLCSLDEKVEVEEAWMGSKCKALTAYFGELVAG</sequence>
<protein>
    <recommendedName>
        <fullName evidence="1">Trimethylguanosine synthase</fullName>
    </recommendedName>
    <alternativeName>
        <fullName evidence="7">Cap-specific guanine-N(2) methyltransferase</fullName>
    </alternativeName>
</protein>
<keyword evidence="10" id="KW-1185">Reference proteome</keyword>
<evidence type="ECO:0000256" key="4">
    <source>
        <dbReference type="ARBA" id="ARBA00048740"/>
    </source>
</evidence>
<evidence type="ECO:0000256" key="5">
    <source>
        <dbReference type="ARBA" id="ARBA00048763"/>
    </source>
</evidence>
<dbReference type="PANTHER" id="PTHR14741">
    <property type="entry name" value="S-ADENOSYLMETHIONINE-DEPENDENT METHYLTRANSFERASE RELATED"/>
    <property type="match status" value="1"/>
</dbReference>
<feature type="compositionally biased region" description="Polar residues" evidence="8">
    <location>
        <begin position="108"/>
        <end position="119"/>
    </location>
</feature>
<organism evidence="9 10">
    <name type="scientific">Austropuccinia psidii MF-1</name>
    <dbReference type="NCBI Taxonomy" id="1389203"/>
    <lineage>
        <taxon>Eukaryota</taxon>
        <taxon>Fungi</taxon>
        <taxon>Dikarya</taxon>
        <taxon>Basidiomycota</taxon>
        <taxon>Pucciniomycotina</taxon>
        <taxon>Pucciniomycetes</taxon>
        <taxon>Pucciniales</taxon>
        <taxon>Sphaerophragmiaceae</taxon>
        <taxon>Austropuccinia</taxon>
    </lineage>
</organism>
<dbReference type="SUPFAM" id="SSF53335">
    <property type="entry name" value="S-adenosyl-L-methionine-dependent methyltransferases"/>
    <property type="match status" value="1"/>
</dbReference>